<feature type="region of interest" description="Disordered" evidence="1">
    <location>
        <begin position="72"/>
        <end position="96"/>
    </location>
</feature>
<organism evidence="3 4">
    <name type="scientific">Gomphillus americanus</name>
    <dbReference type="NCBI Taxonomy" id="1940652"/>
    <lineage>
        <taxon>Eukaryota</taxon>
        <taxon>Fungi</taxon>
        <taxon>Dikarya</taxon>
        <taxon>Ascomycota</taxon>
        <taxon>Pezizomycotina</taxon>
        <taxon>Lecanoromycetes</taxon>
        <taxon>OSLEUM clade</taxon>
        <taxon>Ostropomycetidae</taxon>
        <taxon>Ostropales</taxon>
        <taxon>Graphidaceae</taxon>
        <taxon>Gomphilloideae</taxon>
        <taxon>Gomphillus</taxon>
    </lineage>
</organism>
<feature type="signal peptide" evidence="2">
    <location>
        <begin position="1"/>
        <end position="19"/>
    </location>
</feature>
<dbReference type="Proteomes" id="UP000664169">
    <property type="component" value="Unassembled WGS sequence"/>
</dbReference>
<gene>
    <name evidence="3" type="ORF">GOMPHAMPRED_002420</name>
</gene>
<protein>
    <submittedName>
        <fullName evidence="3">Uncharacterized protein</fullName>
    </submittedName>
</protein>
<name>A0A8H3FJ04_9LECA</name>
<sequence length="236" mass="25456">MKHLSMTYISLLMSAGAMATVSGSNLSGLRSSISHVSRQIEPRSIDARAVLYNERASGQLLPRFEDDFAGIYRRSGRGGNQSPPRDRAGSPGLEPPAVKIAGKGPVRLTGIRDGGRRRAFPAIAPGLPFRADLDARREAAVEITAMENTRTGTKGVALATPEGYQSAKINMNTQEGFGQIRHMNPPPRTQRFVAPFRNDEEEAIANPAPQKQELMGMVTGKGTILANAKNPETRGH</sequence>
<reference evidence="3" key="1">
    <citation type="submission" date="2021-03" db="EMBL/GenBank/DDBJ databases">
        <authorList>
            <person name="Tagirdzhanova G."/>
        </authorList>
    </citation>
    <scope>NUCLEOTIDE SEQUENCE</scope>
</reference>
<feature type="chain" id="PRO_5034896708" evidence="2">
    <location>
        <begin position="20"/>
        <end position="236"/>
    </location>
</feature>
<evidence type="ECO:0000313" key="3">
    <source>
        <dbReference type="EMBL" id="CAF9921846.1"/>
    </source>
</evidence>
<comment type="caution">
    <text evidence="3">The sequence shown here is derived from an EMBL/GenBank/DDBJ whole genome shotgun (WGS) entry which is preliminary data.</text>
</comment>
<evidence type="ECO:0000256" key="1">
    <source>
        <dbReference type="SAM" id="MobiDB-lite"/>
    </source>
</evidence>
<evidence type="ECO:0000256" key="2">
    <source>
        <dbReference type="SAM" id="SignalP"/>
    </source>
</evidence>
<accession>A0A8H3FJ04</accession>
<evidence type="ECO:0000313" key="4">
    <source>
        <dbReference type="Proteomes" id="UP000664169"/>
    </source>
</evidence>
<keyword evidence="4" id="KW-1185">Reference proteome</keyword>
<keyword evidence="2" id="KW-0732">Signal</keyword>
<proteinExistence type="predicted"/>
<dbReference type="EMBL" id="CAJPDQ010000017">
    <property type="protein sequence ID" value="CAF9921846.1"/>
    <property type="molecule type" value="Genomic_DNA"/>
</dbReference>
<dbReference type="AlphaFoldDB" id="A0A8H3FJ04"/>